<dbReference type="PANTHER" id="PTHR38814:SF1">
    <property type="entry name" value="ENDONUCLEASE NUCS"/>
    <property type="match status" value="1"/>
</dbReference>
<evidence type="ECO:0000256" key="4">
    <source>
        <dbReference type="ARBA" id="ARBA00022801"/>
    </source>
</evidence>
<protein>
    <recommendedName>
        <fullName evidence="6">Endonuclease NucS</fullName>
        <ecNumber evidence="6">3.1.-.-</ecNumber>
    </recommendedName>
</protein>
<evidence type="ECO:0000256" key="3">
    <source>
        <dbReference type="ARBA" id="ARBA00022759"/>
    </source>
</evidence>
<dbReference type="GO" id="GO:0003677">
    <property type="term" value="F:DNA binding"/>
    <property type="evidence" value="ECO:0007669"/>
    <property type="project" value="UniProtKB-KW"/>
</dbReference>
<evidence type="ECO:0000259" key="8">
    <source>
        <dbReference type="Pfam" id="PF21003"/>
    </source>
</evidence>
<dbReference type="Gene3D" id="2.70.180.20">
    <property type="match status" value="1"/>
</dbReference>
<reference evidence="9" key="1">
    <citation type="submission" date="2024-03" db="EMBL/GenBank/DDBJ databases">
        <title>Complete genome sequence of Sulfurisphaera javensis strain KD-1.</title>
        <authorList>
            <person name="Sakai H."/>
            <person name="Nur N."/>
            <person name="Suwanto A."/>
            <person name="Kurosawa N."/>
        </authorList>
    </citation>
    <scope>NUCLEOTIDE SEQUENCE</scope>
    <source>
        <strain evidence="9">KD-1</strain>
    </source>
</reference>
<keyword evidence="1 6" id="KW-0963">Cytoplasm</keyword>
<evidence type="ECO:0000256" key="1">
    <source>
        <dbReference type="ARBA" id="ARBA00022490"/>
    </source>
</evidence>
<comment type="similarity">
    <text evidence="6">Belongs to the NucS endonuclease family.</text>
</comment>
<dbReference type="PANTHER" id="PTHR38814">
    <property type="entry name" value="ENDONUCLEASE NUCS"/>
    <property type="match status" value="1"/>
</dbReference>
<evidence type="ECO:0000313" key="9">
    <source>
        <dbReference type="EMBL" id="BFH72690.1"/>
    </source>
</evidence>
<dbReference type="EC" id="3.1.-.-" evidence="6"/>
<comment type="subcellular location">
    <subcellularLocation>
        <location evidence="6">Cytoplasm</location>
    </subcellularLocation>
</comment>
<sequence length="252" mass="28616">MALVLTNPNFDETYNFLANNVYKKLVTVFADCEIQYSGRATSYASLASRLIIIKVDGSVIVHEHTKREPINWQPPGSIISIRKESGVVGIESIRKRPKERLYIILRRVYYLTSAEVNSGEFNLKGTEKDLVEIVLEKPNLVEDGFKPLQREYRTPYGIVDLLGYDKIGRPFVLEFKRSKATLQAVSQLYRYYMFFIEQYGNARGALVSPGISEKALNLLNKLGLEYIDANRILNSITNSSKPIINLSNIKGN</sequence>
<dbReference type="CDD" id="cd22341">
    <property type="entry name" value="NucS-like"/>
    <property type="match status" value="1"/>
</dbReference>
<dbReference type="AlphaFoldDB" id="A0AAT9GPI4"/>
<accession>A0AAT9GPI4</accession>
<dbReference type="InterPro" id="IPR048301">
    <property type="entry name" value="NucS_C"/>
</dbReference>
<dbReference type="GO" id="GO:0005737">
    <property type="term" value="C:cytoplasm"/>
    <property type="evidence" value="ECO:0007669"/>
    <property type="project" value="UniProtKB-SubCell"/>
</dbReference>
<dbReference type="EMBL" id="AP031322">
    <property type="protein sequence ID" value="BFH72690.1"/>
    <property type="molecule type" value="Genomic_DNA"/>
</dbReference>
<dbReference type="GO" id="GO:0000014">
    <property type="term" value="F:single-stranded DNA endodeoxyribonuclease activity"/>
    <property type="evidence" value="ECO:0007669"/>
    <property type="project" value="UniProtKB-UniRule"/>
</dbReference>
<organism evidence="9">
    <name type="scientific">Sulfurisphaera javensis</name>
    <dbReference type="NCBI Taxonomy" id="2049879"/>
    <lineage>
        <taxon>Archaea</taxon>
        <taxon>Thermoproteota</taxon>
        <taxon>Thermoprotei</taxon>
        <taxon>Sulfolobales</taxon>
        <taxon>Sulfolobaceae</taxon>
        <taxon>Sulfurisphaera</taxon>
    </lineage>
</organism>
<dbReference type="KEGG" id="sjv:SJAV_06340"/>
<gene>
    <name evidence="6 9" type="primary">nucS</name>
    <name evidence="9" type="ORF">SJAV_06340</name>
</gene>
<dbReference type="HAMAP" id="MF_00722">
    <property type="entry name" value="NucS"/>
    <property type="match status" value="1"/>
</dbReference>
<dbReference type="NCBIfam" id="NF003270">
    <property type="entry name" value="PRK04247.1"/>
    <property type="match status" value="1"/>
</dbReference>
<name>A0AAT9GPI4_9CREN</name>
<feature type="domain" description="Endonuclease NucS C-terminal" evidence="7">
    <location>
        <begin position="127"/>
        <end position="230"/>
    </location>
</feature>
<proteinExistence type="inferred from homology"/>
<dbReference type="GeneID" id="92353569"/>
<dbReference type="InterPro" id="IPR011856">
    <property type="entry name" value="tRNA_endonuc-like_dom_sf"/>
</dbReference>
<dbReference type="Pfam" id="PF01939">
    <property type="entry name" value="NucS_C"/>
    <property type="match status" value="1"/>
</dbReference>
<evidence type="ECO:0000259" key="7">
    <source>
        <dbReference type="Pfam" id="PF01939"/>
    </source>
</evidence>
<evidence type="ECO:0000256" key="6">
    <source>
        <dbReference type="HAMAP-Rule" id="MF_00722"/>
    </source>
</evidence>
<keyword evidence="4 6" id="KW-0378">Hydrolase</keyword>
<dbReference type="RefSeq" id="WP_369610894.1">
    <property type="nucleotide sequence ID" value="NZ_AP031322.1"/>
</dbReference>
<keyword evidence="2 6" id="KW-0540">Nuclease</keyword>
<dbReference type="Gene3D" id="3.40.1350.10">
    <property type="match status" value="1"/>
</dbReference>
<comment type="function">
    <text evidence="6">Cleaves both 3' and 5' ssDNA extremities of branched DNA structures.</text>
</comment>
<evidence type="ECO:0000256" key="2">
    <source>
        <dbReference type="ARBA" id="ARBA00022722"/>
    </source>
</evidence>
<dbReference type="InterPro" id="IPR049173">
    <property type="entry name" value="NucS_N_sf"/>
</dbReference>
<dbReference type="InterPro" id="IPR002793">
    <property type="entry name" value="Endonuclease_NucS"/>
</dbReference>
<dbReference type="InterPro" id="IPR048302">
    <property type="entry name" value="NucS_N"/>
</dbReference>
<keyword evidence="5 6" id="KW-0238">DNA-binding</keyword>
<dbReference type="Pfam" id="PF21003">
    <property type="entry name" value="NucS_N"/>
    <property type="match status" value="1"/>
</dbReference>
<keyword evidence="3 6" id="KW-0255">Endonuclease</keyword>
<evidence type="ECO:0000256" key="5">
    <source>
        <dbReference type="ARBA" id="ARBA00023125"/>
    </source>
</evidence>
<feature type="domain" description="Endonuclease NucS N-terminal PH-like" evidence="8">
    <location>
        <begin position="24"/>
        <end position="116"/>
    </location>
</feature>